<dbReference type="InterPro" id="IPR020057">
    <property type="entry name" value="Ribosomal_bL25_b-dom"/>
</dbReference>
<dbReference type="Pfam" id="PF14693">
    <property type="entry name" value="Ribosomal_TL5_C"/>
    <property type="match status" value="1"/>
</dbReference>
<reference evidence="3" key="1">
    <citation type="journal article" date="2014" name="Front. Microbiol.">
        <title>High frequency of phylogenetically diverse reductive dehalogenase-homologous genes in deep subseafloor sedimentary metagenomes.</title>
        <authorList>
            <person name="Kawai M."/>
            <person name="Futagami T."/>
            <person name="Toyoda A."/>
            <person name="Takaki Y."/>
            <person name="Nishi S."/>
            <person name="Hori S."/>
            <person name="Arai W."/>
            <person name="Tsubouchi T."/>
            <person name="Morono Y."/>
            <person name="Uchiyama I."/>
            <person name="Ito T."/>
            <person name="Fujiyama A."/>
            <person name="Inagaki F."/>
            <person name="Takami H."/>
        </authorList>
    </citation>
    <scope>NUCLEOTIDE SEQUENCE</scope>
    <source>
        <strain evidence="3">Expedition CK06-06</strain>
    </source>
</reference>
<dbReference type="EMBL" id="BARV01026208">
    <property type="protein sequence ID" value="GAI38315.1"/>
    <property type="molecule type" value="Genomic_DNA"/>
</dbReference>
<dbReference type="InterPro" id="IPR020930">
    <property type="entry name" value="Ribosomal_uL5_bac-type"/>
</dbReference>
<protein>
    <recommendedName>
        <fullName evidence="2">Large ribosomal subunit protein bL25 beta domain-containing protein</fullName>
    </recommendedName>
</protein>
<dbReference type="InterPro" id="IPR011035">
    <property type="entry name" value="Ribosomal_bL25/Gln-tRNA_synth"/>
</dbReference>
<feature type="compositionally biased region" description="Basic and acidic residues" evidence="1">
    <location>
        <begin position="110"/>
        <end position="139"/>
    </location>
</feature>
<feature type="non-terminal residue" evidence="3">
    <location>
        <position position="1"/>
    </location>
</feature>
<dbReference type="PANTHER" id="PTHR33284:SF1">
    <property type="entry name" value="RIBOSOMAL PROTEIN L25_GLN-TRNA SYNTHETASE, ANTI-CODON-BINDING DOMAIN-CONTAINING PROTEIN"/>
    <property type="match status" value="1"/>
</dbReference>
<name>X1PH13_9ZZZZ</name>
<dbReference type="GO" id="GO:0022625">
    <property type="term" value="C:cytosolic large ribosomal subunit"/>
    <property type="evidence" value="ECO:0007669"/>
    <property type="project" value="TreeGrafter"/>
</dbReference>
<dbReference type="Gene3D" id="2.170.120.20">
    <property type="entry name" value="Ribosomal protein L25, beta domain"/>
    <property type="match status" value="1"/>
</dbReference>
<accession>X1PH13</accession>
<dbReference type="GO" id="GO:0008097">
    <property type="term" value="F:5S rRNA binding"/>
    <property type="evidence" value="ECO:0007669"/>
    <property type="project" value="TreeGrafter"/>
</dbReference>
<evidence type="ECO:0000313" key="3">
    <source>
        <dbReference type="EMBL" id="GAI38315.1"/>
    </source>
</evidence>
<dbReference type="SUPFAM" id="SSF50715">
    <property type="entry name" value="Ribosomal protein L25-like"/>
    <property type="match status" value="1"/>
</dbReference>
<dbReference type="GO" id="GO:0006412">
    <property type="term" value="P:translation"/>
    <property type="evidence" value="ECO:0007669"/>
    <property type="project" value="InterPro"/>
</dbReference>
<feature type="region of interest" description="Disordered" evidence="1">
    <location>
        <begin position="83"/>
        <end position="139"/>
    </location>
</feature>
<gene>
    <name evidence="3" type="ORF">S06H3_42391</name>
</gene>
<evidence type="ECO:0000256" key="1">
    <source>
        <dbReference type="SAM" id="MobiDB-lite"/>
    </source>
</evidence>
<sequence length="139" mass="15849">EVAVPIVFEGEAPAVKELDGTLVKEIQEVEIKALPQNLPHEIKVSIENLKTFEDEILIKDLKLPEGVKIQKEPNEIVAVVTSPEKVEEELEKPIEEKVEEVEEVEEAEEKEEKEKEKDQPTTDQPKAGKEETKEKEKKE</sequence>
<proteinExistence type="predicted"/>
<dbReference type="InterPro" id="IPR037121">
    <property type="entry name" value="Ribosomal_bL25_C"/>
</dbReference>
<feature type="compositionally biased region" description="Acidic residues" evidence="1">
    <location>
        <begin position="97"/>
        <end position="109"/>
    </location>
</feature>
<comment type="caution">
    <text evidence="3">The sequence shown here is derived from an EMBL/GenBank/DDBJ whole genome shotgun (WGS) entry which is preliminary data.</text>
</comment>
<dbReference type="PANTHER" id="PTHR33284">
    <property type="entry name" value="RIBOSOMAL PROTEIN L25/GLN-TRNA SYNTHETASE, ANTI-CODON-BINDING DOMAIN-CONTAINING PROTEIN"/>
    <property type="match status" value="1"/>
</dbReference>
<feature type="domain" description="Large ribosomal subunit protein bL25 beta" evidence="2">
    <location>
        <begin position="1"/>
        <end position="83"/>
    </location>
</feature>
<evidence type="ECO:0000259" key="2">
    <source>
        <dbReference type="Pfam" id="PF14693"/>
    </source>
</evidence>
<dbReference type="AlphaFoldDB" id="X1PH13"/>
<organism evidence="3">
    <name type="scientific">marine sediment metagenome</name>
    <dbReference type="NCBI Taxonomy" id="412755"/>
    <lineage>
        <taxon>unclassified sequences</taxon>
        <taxon>metagenomes</taxon>
        <taxon>ecological metagenomes</taxon>
    </lineage>
</organism>
<dbReference type="GO" id="GO:0003735">
    <property type="term" value="F:structural constituent of ribosome"/>
    <property type="evidence" value="ECO:0007669"/>
    <property type="project" value="InterPro"/>
</dbReference>